<evidence type="ECO:0000313" key="1">
    <source>
        <dbReference type="EMBL" id="SIO04658.1"/>
    </source>
</evidence>
<sequence>MSYETQIKNLLNNQSMPESQLLSIRMPPSTVNQIDELASELDRTRSELITVFINGGISELVRQLEEKDNNNKEEDIIEARDNEESPRYFLLNTNYNNSESDHFTMLENGEASAFYGNWKKNIKNLKENDVVFLYHSGHGICGYGYADKELIIRDHNGNKEQWYARKLHNFVSDFKVITAKVCKDITKSNLIFRKTMVPLTKEQGKAIITKINESIK</sequence>
<keyword evidence="2" id="KW-1185">Reference proteome</keyword>
<evidence type="ECO:0000313" key="2">
    <source>
        <dbReference type="Proteomes" id="UP000185062"/>
    </source>
</evidence>
<organism evidence="1 2">
    <name type="scientific">Nitrosomonas cryotolerans ATCC 49181</name>
    <dbReference type="NCBI Taxonomy" id="1131553"/>
    <lineage>
        <taxon>Bacteria</taxon>
        <taxon>Pseudomonadati</taxon>
        <taxon>Pseudomonadota</taxon>
        <taxon>Betaproteobacteria</taxon>
        <taxon>Nitrosomonadales</taxon>
        <taxon>Nitrosomonadaceae</taxon>
        <taxon>Nitrosomonas</taxon>
    </lineage>
</organism>
<gene>
    <name evidence="1" type="ORF">SAMN02743940_0628</name>
</gene>
<name>A0A1N6GAW8_9PROT</name>
<proteinExistence type="predicted"/>
<dbReference type="RefSeq" id="WP_051537732.1">
    <property type="nucleotide sequence ID" value="NZ_FSRO01000001.1"/>
</dbReference>
<dbReference type="SUPFAM" id="SSF88697">
    <property type="entry name" value="PUA domain-like"/>
    <property type="match status" value="1"/>
</dbReference>
<dbReference type="InterPro" id="IPR015947">
    <property type="entry name" value="PUA-like_sf"/>
</dbReference>
<dbReference type="AlphaFoldDB" id="A0A1N6GAW8"/>
<dbReference type="EMBL" id="FSRO01000001">
    <property type="protein sequence ID" value="SIO04658.1"/>
    <property type="molecule type" value="Genomic_DNA"/>
</dbReference>
<accession>A0A1N6GAW8</accession>
<reference evidence="1 2" key="1">
    <citation type="submission" date="2016-12" db="EMBL/GenBank/DDBJ databases">
        <authorList>
            <person name="Song W.-J."/>
            <person name="Kurnit D.M."/>
        </authorList>
    </citation>
    <scope>NUCLEOTIDE SEQUENCE [LARGE SCALE GENOMIC DNA]</scope>
    <source>
        <strain evidence="1 2">ATCC 49181</strain>
    </source>
</reference>
<dbReference type="Proteomes" id="UP000185062">
    <property type="component" value="Unassembled WGS sequence"/>
</dbReference>
<dbReference type="STRING" id="44575.SAMN05216419_10537"/>
<protein>
    <submittedName>
        <fullName evidence="1">Uncharacterized protein</fullName>
    </submittedName>
</protein>
<dbReference type="eggNOG" id="COG1637">
    <property type="taxonomic scope" value="Bacteria"/>
</dbReference>